<keyword evidence="13" id="KW-0501">Molybdenum cofactor biosynthesis</keyword>
<evidence type="ECO:0000256" key="11">
    <source>
        <dbReference type="ARBA" id="ARBA00023014"/>
    </source>
</evidence>
<gene>
    <name evidence="18" type="ORF">OESDEN_10252</name>
</gene>
<evidence type="ECO:0000256" key="5">
    <source>
        <dbReference type="ARBA" id="ARBA00012167"/>
    </source>
</evidence>
<dbReference type="Proteomes" id="UP000053660">
    <property type="component" value="Unassembled WGS sequence"/>
</dbReference>
<dbReference type="InterPro" id="IPR036522">
    <property type="entry name" value="MoaC_sf"/>
</dbReference>
<feature type="domain" description="Radical SAM core" evidence="17">
    <location>
        <begin position="44"/>
        <end position="267"/>
    </location>
</feature>
<evidence type="ECO:0000256" key="7">
    <source>
        <dbReference type="ARBA" id="ARBA00022691"/>
    </source>
</evidence>
<protein>
    <recommendedName>
        <fullName evidence="5">GTP 3',8-cyclase</fullName>
        <ecNumber evidence="5">4.1.99.22</ecNumber>
    </recommendedName>
</protein>
<dbReference type="InterPro" id="IPR013483">
    <property type="entry name" value="MoaA"/>
</dbReference>
<name>A0A0B1SX75_OESDE</name>
<organism evidence="18 19">
    <name type="scientific">Oesophagostomum dentatum</name>
    <name type="common">Nodular worm</name>
    <dbReference type="NCBI Taxonomy" id="61180"/>
    <lineage>
        <taxon>Eukaryota</taxon>
        <taxon>Metazoa</taxon>
        <taxon>Ecdysozoa</taxon>
        <taxon>Nematoda</taxon>
        <taxon>Chromadorea</taxon>
        <taxon>Rhabditida</taxon>
        <taxon>Rhabditina</taxon>
        <taxon>Rhabditomorpha</taxon>
        <taxon>Strongyloidea</taxon>
        <taxon>Strongylidae</taxon>
        <taxon>Oesophagostomum</taxon>
    </lineage>
</organism>
<dbReference type="SUPFAM" id="SSF55040">
    <property type="entry name" value="Molybdenum cofactor biosynthesis protein C, MoaC"/>
    <property type="match status" value="1"/>
</dbReference>
<keyword evidence="7" id="KW-0949">S-adenosyl-L-methionine</keyword>
<evidence type="ECO:0000256" key="10">
    <source>
        <dbReference type="ARBA" id="ARBA00023004"/>
    </source>
</evidence>
<feature type="non-terminal residue" evidence="18">
    <location>
        <position position="1"/>
    </location>
</feature>
<dbReference type="NCBIfam" id="NF001199">
    <property type="entry name" value="PRK00164.2-1"/>
    <property type="match status" value="1"/>
</dbReference>
<dbReference type="GO" id="GO:0061799">
    <property type="term" value="F:cyclic pyranopterin monophosphate synthase activity"/>
    <property type="evidence" value="ECO:0007669"/>
    <property type="project" value="TreeGrafter"/>
</dbReference>
<proteinExistence type="inferred from homology"/>
<evidence type="ECO:0000256" key="16">
    <source>
        <dbReference type="SAM" id="MobiDB-lite"/>
    </source>
</evidence>
<dbReference type="Gene3D" id="3.30.70.640">
    <property type="entry name" value="Molybdopterin cofactor biosynthesis C (MoaC) domain"/>
    <property type="match status" value="1"/>
</dbReference>
<keyword evidence="12" id="KW-0342">GTP-binding</keyword>
<evidence type="ECO:0000256" key="3">
    <source>
        <dbReference type="ARBA" id="ARBA00008484"/>
    </source>
</evidence>
<keyword evidence="11" id="KW-0411">Iron-sulfur</keyword>
<dbReference type="CDD" id="cd01335">
    <property type="entry name" value="Radical_SAM"/>
    <property type="match status" value="1"/>
</dbReference>
<keyword evidence="9" id="KW-0547">Nucleotide-binding</keyword>
<comment type="cofactor">
    <cofactor evidence="1">
        <name>[4Fe-4S] cluster</name>
        <dbReference type="ChEBI" id="CHEBI:49883"/>
    </cofactor>
</comment>
<dbReference type="PANTHER" id="PTHR22960:SF0">
    <property type="entry name" value="MOLYBDENUM COFACTOR BIOSYNTHESIS PROTEIN 1"/>
    <property type="match status" value="1"/>
</dbReference>
<dbReference type="PROSITE" id="PS01305">
    <property type="entry name" value="MOAA_NIFB_PQQE"/>
    <property type="match status" value="1"/>
</dbReference>
<evidence type="ECO:0000256" key="1">
    <source>
        <dbReference type="ARBA" id="ARBA00001966"/>
    </source>
</evidence>
<dbReference type="GO" id="GO:0005525">
    <property type="term" value="F:GTP binding"/>
    <property type="evidence" value="ECO:0007669"/>
    <property type="project" value="UniProtKB-KW"/>
</dbReference>
<dbReference type="OrthoDB" id="429626at2759"/>
<dbReference type="HAMAP" id="MF_01225_B">
    <property type="entry name" value="MoaA_B"/>
    <property type="match status" value="1"/>
</dbReference>
<reference evidence="18 19" key="1">
    <citation type="submission" date="2014-03" db="EMBL/GenBank/DDBJ databases">
        <title>Draft genome of the hookworm Oesophagostomum dentatum.</title>
        <authorList>
            <person name="Mitreva M."/>
        </authorList>
    </citation>
    <scope>NUCLEOTIDE SEQUENCE [LARGE SCALE GENOMIC DNA]</scope>
    <source>
        <strain evidence="18 19">OD-Hann</strain>
    </source>
</reference>
<dbReference type="SFLD" id="SFLDG01067">
    <property type="entry name" value="SPASM/twitch_domain_containing"/>
    <property type="match status" value="1"/>
</dbReference>
<evidence type="ECO:0000313" key="19">
    <source>
        <dbReference type="Proteomes" id="UP000053660"/>
    </source>
</evidence>
<evidence type="ECO:0000313" key="18">
    <source>
        <dbReference type="EMBL" id="KHJ89913.1"/>
    </source>
</evidence>
<comment type="pathway">
    <text evidence="2">Cofactor biosynthesis; molybdopterin biosynthesis.</text>
</comment>
<dbReference type="GO" id="GO:0046872">
    <property type="term" value="F:metal ion binding"/>
    <property type="evidence" value="ECO:0007669"/>
    <property type="project" value="UniProtKB-KW"/>
</dbReference>
<comment type="catalytic activity">
    <reaction evidence="15">
        <text>GTP + AH2 + S-adenosyl-L-methionine = (8S)-3',8-cyclo-7,8-dihydroguanosine 5'-triphosphate + 5'-deoxyadenosine + L-methionine + A + H(+)</text>
        <dbReference type="Rhea" id="RHEA:49576"/>
        <dbReference type="ChEBI" id="CHEBI:13193"/>
        <dbReference type="ChEBI" id="CHEBI:15378"/>
        <dbReference type="ChEBI" id="CHEBI:17319"/>
        <dbReference type="ChEBI" id="CHEBI:17499"/>
        <dbReference type="ChEBI" id="CHEBI:37565"/>
        <dbReference type="ChEBI" id="CHEBI:57844"/>
        <dbReference type="ChEBI" id="CHEBI:59789"/>
        <dbReference type="ChEBI" id="CHEBI:131766"/>
        <dbReference type="EC" id="4.1.99.22"/>
    </reaction>
</comment>
<dbReference type="CDD" id="cd21117">
    <property type="entry name" value="Twitch_MoaA"/>
    <property type="match status" value="1"/>
</dbReference>
<evidence type="ECO:0000256" key="8">
    <source>
        <dbReference type="ARBA" id="ARBA00022723"/>
    </source>
</evidence>
<evidence type="ECO:0000256" key="9">
    <source>
        <dbReference type="ARBA" id="ARBA00022741"/>
    </source>
</evidence>
<keyword evidence="8" id="KW-0479">Metal-binding</keyword>
<dbReference type="Pfam" id="PF06463">
    <property type="entry name" value="Mob_synth_C"/>
    <property type="match status" value="1"/>
</dbReference>
<dbReference type="SFLD" id="SFLDS00029">
    <property type="entry name" value="Radical_SAM"/>
    <property type="match status" value="1"/>
</dbReference>
<evidence type="ECO:0000256" key="14">
    <source>
        <dbReference type="ARBA" id="ARBA00023239"/>
    </source>
</evidence>
<dbReference type="InterPro" id="IPR002820">
    <property type="entry name" value="Mopterin_CF_biosynth-C_dom"/>
</dbReference>
<dbReference type="SUPFAM" id="SSF102114">
    <property type="entry name" value="Radical SAM enzymes"/>
    <property type="match status" value="1"/>
</dbReference>
<dbReference type="SMART" id="SM00729">
    <property type="entry name" value="Elp3"/>
    <property type="match status" value="1"/>
</dbReference>
<sequence length="532" mass="59446">LDDPTLAETDFLAHFISNRCKLTLKFIFQIEREKATAKQPFIDTHGRTHNYLRISLTEKCNLRCTYCMPEEGVTLSPAANLLTSDEIVRLVEIFASHGIDKIRLTGGEPTIRADIVETVGRIRNVPGIKDIGLTSNGIVLAKKLRLLKDAGLTKVNISLDTLDPHKFMLMTRRNGFSKVMKCIDVAEEMYPKVKINTVVMRNINDGEVNDFVEMTKTRRIDVRFIEYMPFGGNHFSTKKFIDYKTLLKSINERYDGLVQRLQDSPNDTTKAFKITGFEGQFGFITSMSEHFCGTCNRLRITADGNLKVCLHGAAEVSMRDLLRSGASSEQIAEVIQKAVQRKKKQHADYRNGKLATHAQPSHDPYRRISRTLLSSAMTYTLSSLLHPYPQSISTLRLYSTEADNNRLSHVSKDGSARQVDVSHKSVSYREAVAEGKIKLTAEIVHQIKNNLTKKGDVLNVARVASVMGAKLTASIIPLCHNIPITYVNTDFRLDEEQCVLLIRTTARTTANTGVEMEALTACSVGFASNLGA</sequence>
<keyword evidence="6" id="KW-0004">4Fe-4S</keyword>
<evidence type="ECO:0000256" key="12">
    <source>
        <dbReference type="ARBA" id="ARBA00023134"/>
    </source>
</evidence>
<dbReference type="InterPro" id="IPR040064">
    <property type="entry name" value="MoaA-like"/>
</dbReference>
<dbReference type="InterPro" id="IPR013785">
    <property type="entry name" value="Aldolase_TIM"/>
</dbReference>
<evidence type="ECO:0000256" key="13">
    <source>
        <dbReference type="ARBA" id="ARBA00023150"/>
    </source>
</evidence>
<dbReference type="PROSITE" id="PS51918">
    <property type="entry name" value="RADICAL_SAM"/>
    <property type="match status" value="1"/>
</dbReference>
<dbReference type="InterPro" id="IPR007197">
    <property type="entry name" value="rSAM"/>
</dbReference>
<dbReference type="InterPro" id="IPR050105">
    <property type="entry name" value="MoCo_biosynth_MoaA/MoaC"/>
</dbReference>
<evidence type="ECO:0000256" key="6">
    <source>
        <dbReference type="ARBA" id="ARBA00022485"/>
    </source>
</evidence>
<keyword evidence="19" id="KW-1185">Reference proteome</keyword>
<feature type="region of interest" description="Disordered" evidence="16">
    <location>
        <begin position="342"/>
        <end position="361"/>
    </location>
</feature>
<evidence type="ECO:0000259" key="17">
    <source>
        <dbReference type="PROSITE" id="PS51918"/>
    </source>
</evidence>
<dbReference type="UniPathway" id="UPA00344"/>
<dbReference type="SFLD" id="SFLDG01383">
    <property type="entry name" value="cyclic_pyranopterin_phosphate"/>
    <property type="match status" value="1"/>
</dbReference>
<dbReference type="EC" id="4.1.99.22" evidence="5"/>
<dbReference type="Pfam" id="PF01967">
    <property type="entry name" value="MoaC"/>
    <property type="match status" value="1"/>
</dbReference>
<comment type="similarity">
    <text evidence="4">In the N-terminal section; belongs to the radical SAM superfamily. MoaA family.</text>
</comment>
<keyword evidence="14" id="KW-0456">Lyase</keyword>
<dbReference type="SFLD" id="SFLDG01386">
    <property type="entry name" value="main_SPASM_domain-containing"/>
    <property type="match status" value="1"/>
</dbReference>
<dbReference type="Pfam" id="PF04055">
    <property type="entry name" value="Radical_SAM"/>
    <property type="match status" value="1"/>
</dbReference>
<evidence type="ECO:0000256" key="15">
    <source>
        <dbReference type="ARBA" id="ARBA00048697"/>
    </source>
</evidence>
<evidence type="ECO:0000256" key="4">
    <source>
        <dbReference type="ARBA" id="ARBA00009862"/>
    </source>
</evidence>
<dbReference type="InterPro" id="IPR058240">
    <property type="entry name" value="rSAM_sf"/>
</dbReference>
<dbReference type="NCBIfam" id="TIGR02666">
    <property type="entry name" value="moaA"/>
    <property type="match status" value="1"/>
</dbReference>
<evidence type="ECO:0000256" key="2">
    <source>
        <dbReference type="ARBA" id="ARBA00005046"/>
    </source>
</evidence>
<keyword evidence="10" id="KW-0408">Iron</keyword>
<dbReference type="InterPro" id="IPR006638">
    <property type="entry name" value="Elp3/MiaA/NifB-like_rSAM"/>
</dbReference>
<dbReference type="GO" id="GO:0006777">
    <property type="term" value="P:Mo-molybdopterin cofactor biosynthetic process"/>
    <property type="evidence" value="ECO:0007669"/>
    <property type="project" value="UniProtKB-KW"/>
</dbReference>
<comment type="similarity">
    <text evidence="3">In the C-terminal section; belongs to the MoaC family.</text>
</comment>
<accession>A0A0B1SX75</accession>
<dbReference type="GO" id="GO:0061798">
    <property type="term" value="F:GTP 3',8'-cyclase activity"/>
    <property type="evidence" value="ECO:0007669"/>
    <property type="project" value="UniProtKB-EC"/>
</dbReference>
<dbReference type="Gene3D" id="3.20.20.70">
    <property type="entry name" value="Aldolase class I"/>
    <property type="match status" value="1"/>
</dbReference>
<dbReference type="EMBL" id="KN553613">
    <property type="protein sequence ID" value="KHJ89913.1"/>
    <property type="molecule type" value="Genomic_DNA"/>
</dbReference>
<dbReference type="InterPro" id="IPR010505">
    <property type="entry name" value="MoaA_twitch"/>
</dbReference>
<dbReference type="InterPro" id="IPR000385">
    <property type="entry name" value="MoaA_NifB_PqqE_Fe-S-bd_CS"/>
</dbReference>
<dbReference type="AlphaFoldDB" id="A0A0B1SX75"/>
<dbReference type="GO" id="GO:0051539">
    <property type="term" value="F:4 iron, 4 sulfur cluster binding"/>
    <property type="evidence" value="ECO:0007669"/>
    <property type="project" value="UniProtKB-KW"/>
</dbReference>
<dbReference type="PANTHER" id="PTHR22960">
    <property type="entry name" value="MOLYBDOPTERIN COFACTOR SYNTHESIS PROTEIN A"/>
    <property type="match status" value="1"/>
</dbReference>